<comment type="pathway">
    <text evidence="5">Amino-acid biosynthesis; L-proline biosynthesis; L-proline from L-glutamate 5-semialdehyde: step 1/1.</text>
</comment>
<feature type="binding site" evidence="7">
    <location>
        <begin position="8"/>
        <end position="13"/>
    </location>
    <ligand>
        <name>NADP(+)</name>
        <dbReference type="ChEBI" id="CHEBI:58349"/>
    </ligand>
</feature>
<dbReference type="Pfam" id="PF03807">
    <property type="entry name" value="F420_oxidored"/>
    <property type="match status" value="1"/>
</dbReference>
<keyword evidence="11" id="KW-1185">Reference proteome</keyword>
<sequence>MKIKIGFIGMGNMGSLLLKQMKLLDNNLIKFCIFDRNQHKLEQNCSGYNVIVCNSELELIQKSHIIFLCVKPNEYDDLLIKIKNFNPNIIVVNITIGYPLKRMIEILGNENSKVVRVMPSTTMVTKKSVIGWTYKNLTPKQIKLFNYLFKYCGNLYELSEKEIDIVSVVSGSIPAFIFKFIESASDGSVYCGLNREKSYQIIAKTMISSAQLVLDKIASTTELKNQVTSPNGSTIHGILELEKNNFSFAIMNSIIKTYEKTQKN</sequence>
<dbReference type="SUPFAM" id="SSF48179">
    <property type="entry name" value="6-phosphogluconate dehydrogenase C-terminal domain-like"/>
    <property type="match status" value="1"/>
</dbReference>
<evidence type="ECO:0000259" key="8">
    <source>
        <dbReference type="Pfam" id="PF03807"/>
    </source>
</evidence>
<dbReference type="InterPro" id="IPR029036">
    <property type="entry name" value="P5CR_dimer"/>
</dbReference>
<dbReference type="NCBIfam" id="TIGR00112">
    <property type="entry name" value="proC"/>
    <property type="match status" value="1"/>
</dbReference>
<dbReference type="SUPFAM" id="SSF51735">
    <property type="entry name" value="NAD(P)-binding Rossmann-fold domains"/>
    <property type="match status" value="1"/>
</dbReference>
<evidence type="ECO:0000259" key="9">
    <source>
        <dbReference type="Pfam" id="PF14748"/>
    </source>
</evidence>
<dbReference type="Proteomes" id="UP000028523">
    <property type="component" value="Unassembled WGS sequence"/>
</dbReference>
<comment type="catalytic activity">
    <reaction evidence="5">
        <text>L-proline + NAD(+) = (S)-1-pyrroline-5-carboxylate + NADH + 2 H(+)</text>
        <dbReference type="Rhea" id="RHEA:14105"/>
        <dbReference type="ChEBI" id="CHEBI:15378"/>
        <dbReference type="ChEBI" id="CHEBI:17388"/>
        <dbReference type="ChEBI" id="CHEBI:57540"/>
        <dbReference type="ChEBI" id="CHEBI:57945"/>
        <dbReference type="ChEBI" id="CHEBI:60039"/>
        <dbReference type="EC" id="1.5.1.2"/>
    </reaction>
</comment>
<comment type="caution">
    <text evidence="10">The sequence shown here is derived from an EMBL/GenBank/DDBJ whole genome shotgun (WGS) entry which is preliminary data.</text>
</comment>
<dbReference type="UniPathway" id="UPA00098">
    <property type="reaction ID" value="UER00361"/>
</dbReference>
<evidence type="ECO:0000313" key="10">
    <source>
        <dbReference type="EMBL" id="KFB07727.1"/>
    </source>
</evidence>
<evidence type="ECO:0000256" key="3">
    <source>
        <dbReference type="ARBA" id="ARBA00023002"/>
    </source>
</evidence>
<keyword evidence="5" id="KW-0641">Proline biosynthesis</keyword>
<proteinExistence type="inferred from homology"/>
<comment type="subcellular location">
    <subcellularLocation>
        <location evidence="5">Cytoplasm</location>
    </subcellularLocation>
</comment>
<dbReference type="PANTHER" id="PTHR11645">
    <property type="entry name" value="PYRROLINE-5-CARBOXYLATE REDUCTASE"/>
    <property type="match status" value="1"/>
</dbReference>
<name>A0A084U441_MALIO</name>
<feature type="domain" description="Pyrroline-5-carboxylate reductase catalytic N-terminal" evidence="8">
    <location>
        <begin position="4"/>
        <end position="95"/>
    </location>
</feature>
<dbReference type="RefSeq" id="WP_036451632.1">
    <property type="nucleotide sequence ID" value="NZ_AWQU01000068.1"/>
</dbReference>
<evidence type="ECO:0000256" key="1">
    <source>
        <dbReference type="ARBA" id="ARBA00005525"/>
    </source>
</evidence>
<dbReference type="Gene3D" id="3.40.50.720">
    <property type="entry name" value="NAD(P)-binding Rossmann-like Domain"/>
    <property type="match status" value="1"/>
</dbReference>
<dbReference type="InterPro" id="IPR000304">
    <property type="entry name" value="Pyrroline-COOH_reductase"/>
</dbReference>
<keyword evidence="2 5" id="KW-0521">NADP</keyword>
<dbReference type="AlphaFoldDB" id="A0A084U441"/>
<dbReference type="PANTHER" id="PTHR11645:SF0">
    <property type="entry name" value="PYRROLINE-5-CARBOXYLATE REDUCTASE 3"/>
    <property type="match status" value="1"/>
</dbReference>
<dbReference type="HAMAP" id="MF_01925">
    <property type="entry name" value="P5C_reductase"/>
    <property type="match status" value="1"/>
</dbReference>
<dbReference type="FunFam" id="1.10.3730.10:FF:000001">
    <property type="entry name" value="Pyrroline-5-carboxylate reductase"/>
    <property type="match status" value="1"/>
</dbReference>
<dbReference type="Gene3D" id="1.10.3730.10">
    <property type="entry name" value="ProC C-terminal domain-like"/>
    <property type="match status" value="1"/>
</dbReference>
<evidence type="ECO:0000256" key="5">
    <source>
        <dbReference type="HAMAP-Rule" id="MF_01925"/>
    </source>
</evidence>
<reference evidence="10 11" key="1">
    <citation type="journal article" date="2014" name="PLoS ONE">
        <title>Reduction of Hydrogen Peroxide Accumulation and Toxicity by a Catalase from Mycoplasma iowae.</title>
        <authorList>
            <person name="Pritchard R.E."/>
            <person name="Prassinos A.J."/>
            <person name="Osborne J.D."/>
            <person name="Raviv Z."/>
            <person name="Balish M.F."/>
        </authorList>
    </citation>
    <scope>NUCLEOTIDE SEQUENCE [LARGE SCALE GENOMIC DNA]</scope>
    <source>
        <strain evidence="10 11">DK-CPA</strain>
    </source>
</reference>
<dbReference type="PIRSF" id="PIRSF000193">
    <property type="entry name" value="Pyrrol-5-carb_rd"/>
    <property type="match status" value="1"/>
</dbReference>
<evidence type="ECO:0000313" key="11">
    <source>
        <dbReference type="Proteomes" id="UP000028523"/>
    </source>
</evidence>
<protein>
    <recommendedName>
        <fullName evidence="5 6">Pyrroline-5-carboxylate reductase</fullName>
        <shortName evidence="5">P5C reductase</shortName>
        <shortName evidence="5">P5CR</shortName>
        <ecNumber evidence="5 6">1.5.1.2</ecNumber>
    </recommendedName>
    <alternativeName>
        <fullName evidence="5">PCA reductase</fullName>
    </alternativeName>
</protein>
<keyword evidence="5" id="KW-0028">Amino-acid biosynthesis</keyword>
<dbReference type="EC" id="1.5.1.2" evidence="5 6"/>
<dbReference type="GO" id="GO:0004735">
    <property type="term" value="F:pyrroline-5-carboxylate reductase activity"/>
    <property type="evidence" value="ECO:0007669"/>
    <property type="project" value="UniProtKB-UniRule"/>
</dbReference>
<dbReference type="Pfam" id="PF14748">
    <property type="entry name" value="P5CR_dimer"/>
    <property type="match status" value="1"/>
</dbReference>
<organism evidence="10 11">
    <name type="scientific">Malacoplasma iowae DK-CPA</name>
    <dbReference type="NCBI Taxonomy" id="1394179"/>
    <lineage>
        <taxon>Bacteria</taxon>
        <taxon>Bacillati</taxon>
        <taxon>Mycoplasmatota</taxon>
        <taxon>Mycoplasmoidales</taxon>
        <taxon>Mycoplasmoidaceae</taxon>
        <taxon>Malacoplasma</taxon>
    </lineage>
</organism>
<dbReference type="InterPro" id="IPR008927">
    <property type="entry name" value="6-PGluconate_DH-like_C_sf"/>
</dbReference>
<feature type="domain" description="Pyrroline-5-carboxylate reductase dimerisation" evidence="9">
    <location>
        <begin position="160"/>
        <end position="262"/>
    </location>
</feature>
<evidence type="ECO:0000256" key="6">
    <source>
        <dbReference type="NCBIfam" id="TIGR00112"/>
    </source>
</evidence>
<evidence type="ECO:0000256" key="2">
    <source>
        <dbReference type="ARBA" id="ARBA00022857"/>
    </source>
</evidence>
<comment type="similarity">
    <text evidence="1 5">Belongs to the pyrroline-5-carboxylate reductase family.</text>
</comment>
<keyword evidence="3 5" id="KW-0560">Oxidoreductase</keyword>
<evidence type="ECO:0000256" key="7">
    <source>
        <dbReference type="PIRSR" id="PIRSR000193-1"/>
    </source>
</evidence>
<comment type="catalytic activity">
    <reaction evidence="5">
        <text>L-proline + NADP(+) = (S)-1-pyrroline-5-carboxylate + NADPH + 2 H(+)</text>
        <dbReference type="Rhea" id="RHEA:14109"/>
        <dbReference type="ChEBI" id="CHEBI:15378"/>
        <dbReference type="ChEBI" id="CHEBI:17388"/>
        <dbReference type="ChEBI" id="CHEBI:57783"/>
        <dbReference type="ChEBI" id="CHEBI:58349"/>
        <dbReference type="ChEBI" id="CHEBI:60039"/>
        <dbReference type="EC" id="1.5.1.2"/>
    </reaction>
</comment>
<accession>A0A084U441</accession>
<dbReference type="GO" id="GO:0005737">
    <property type="term" value="C:cytoplasm"/>
    <property type="evidence" value="ECO:0007669"/>
    <property type="project" value="UniProtKB-SubCell"/>
</dbReference>
<dbReference type="GO" id="GO:0055129">
    <property type="term" value="P:L-proline biosynthetic process"/>
    <property type="evidence" value="ECO:0007669"/>
    <property type="project" value="UniProtKB-UniRule"/>
</dbReference>
<dbReference type="InterPro" id="IPR028939">
    <property type="entry name" value="P5C_Rdtase_cat_N"/>
</dbReference>
<comment type="function">
    <text evidence="4 5">Catalyzes the reduction of 1-pyrroline-5-carboxylate (PCA) to L-proline.</text>
</comment>
<dbReference type="EMBL" id="AWQU01000068">
    <property type="protein sequence ID" value="KFB07727.1"/>
    <property type="molecule type" value="Genomic_DNA"/>
</dbReference>
<dbReference type="InterPro" id="IPR036291">
    <property type="entry name" value="NAD(P)-bd_dom_sf"/>
</dbReference>
<gene>
    <name evidence="5 10" type="primary">proC</name>
    <name evidence="10" type="ORF">P271_584</name>
</gene>
<evidence type="ECO:0000256" key="4">
    <source>
        <dbReference type="ARBA" id="ARBA00058118"/>
    </source>
</evidence>
<keyword evidence="5" id="KW-0963">Cytoplasm</keyword>